<keyword evidence="3" id="KW-1185">Reference proteome</keyword>
<reference evidence="3" key="1">
    <citation type="journal article" date="2024" name="IScience">
        <title>Strigolactones Initiate the Formation of Haustorium-like Structures in Castilleja.</title>
        <authorList>
            <person name="Buerger M."/>
            <person name="Peterson D."/>
            <person name="Chory J."/>
        </authorList>
    </citation>
    <scope>NUCLEOTIDE SEQUENCE [LARGE SCALE GENOMIC DNA]</scope>
</reference>
<evidence type="ECO:0000259" key="1">
    <source>
        <dbReference type="PROSITE" id="PS50181"/>
    </source>
</evidence>
<name>A0ABD3CKF2_9LAMI</name>
<dbReference type="SMART" id="SM00256">
    <property type="entry name" value="FBOX"/>
    <property type="match status" value="1"/>
</dbReference>
<dbReference type="EMBL" id="JAVIJP010000034">
    <property type="protein sequence ID" value="KAL3629230.1"/>
    <property type="molecule type" value="Genomic_DNA"/>
</dbReference>
<dbReference type="Proteomes" id="UP001632038">
    <property type="component" value="Unassembled WGS sequence"/>
</dbReference>
<dbReference type="AlphaFoldDB" id="A0ABD3CKF2"/>
<dbReference type="InterPro" id="IPR036047">
    <property type="entry name" value="F-box-like_dom_sf"/>
</dbReference>
<evidence type="ECO:0000313" key="2">
    <source>
        <dbReference type="EMBL" id="KAL3629230.1"/>
    </source>
</evidence>
<dbReference type="PANTHER" id="PTHR31672">
    <property type="entry name" value="BNACNNG10540D PROTEIN"/>
    <property type="match status" value="1"/>
</dbReference>
<feature type="domain" description="F-box" evidence="1">
    <location>
        <begin position="89"/>
        <end position="137"/>
    </location>
</feature>
<protein>
    <recommendedName>
        <fullName evidence="1">F-box domain-containing protein</fullName>
    </recommendedName>
</protein>
<dbReference type="PANTHER" id="PTHR31672:SF11">
    <property type="entry name" value="F-BOX PROTEIN CPR1-LIKE ISOFORM X2"/>
    <property type="match status" value="1"/>
</dbReference>
<dbReference type="SUPFAM" id="SSF81383">
    <property type="entry name" value="F-box domain"/>
    <property type="match status" value="1"/>
</dbReference>
<organism evidence="2 3">
    <name type="scientific">Castilleja foliolosa</name>
    <dbReference type="NCBI Taxonomy" id="1961234"/>
    <lineage>
        <taxon>Eukaryota</taxon>
        <taxon>Viridiplantae</taxon>
        <taxon>Streptophyta</taxon>
        <taxon>Embryophyta</taxon>
        <taxon>Tracheophyta</taxon>
        <taxon>Spermatophyta</taxon>
        <taxon>Magnoliopsida</taxon>
        <taxon>eudicotyledons</taxon>
        <taxon>Gunneridae</taxon>
        <taxon>Pentapetalae</taxon>
        <taxon>asterids</taxon>
        <taxon>lamiids</taxon>
        <taxon>Lamiales</taxon>
        <taxon>Orobanchaceae</taxon>
        <taxon>Pedicularideae</taxon>
        <taxon>Castillejinae</taxon>
        <taxon>Castilleja</taxon>
    </lineage>
</organism>
<accession>A0ABD3CKF2</accession>
<dbReference type="Gene3D" id="1.20.1280.50">
    <property type="match status" value="1"/>
</dbReference>
<dbReference type="PROSITE" id="PS50181">
    <property type="entry name" value="FBOX"/>
    <property type="match status" value="1"/>
</dbReference>
<sequence>MLVQPSPSIPGFFSALGSQPASQQDTNLLRPVPIKMDNTPPSIIRHQPPPAPPLLKPAACKEGNTNPEVGGNNRSTHTSCLRSCKRKRLTDIESLPDEVLFEVLLRLPAQDIYELARLVCSKWYHMIHTHTFMYAHLQHSTYGLLFQSTCNGSFLISMGESRVEISKNMYNTLRYVRTSCNGLLLEQQKSQEQNNENLFVLNPATRQIFTLPPIVGYTLVYERSVIAYAAASMEYKAVVLFFPV</sequence>
<gene>
    <name evidence="2" type="ORF">CASFOL_026452</name>
</gene>
<evidence type="ECO:0000313" key="3">
    <source>
        <dbReference type="Proteomes" id="UP001632038"/>
    </source>
</evidence>
<proteinExistence type="predicted"/>
<comment type="caution">
    <text evidence="2">The sequence shown here is derived from an EMBL/GenBank/DDBJ whole genome shotgun (WGS) entry which is preliminary data.</text>
</comment>
<dbReference type="InterPro" id="IPR050796">
    <property type="entry name" value="SCF_F-box_component"/>
</dbReference>
<dbReference type="Pfam" id="PF12937">
    <property type="entry name" value="F-box-like"/>
    <property type="match status" value="1"/>
</dbReference>
<dbReference type="InterPro" id="IPR001810">
    <property type="entry name" value="F-box_dom"/>
</dbReference>